<name>A0ABV8U2Y2_9ACTN</name>
<dbReference type="RefSeq" id="WP_380624263.1">
    <property type="nucleotide sequence ID" value="NZ_JBHSDK010000028.1"/>
</dbReference>
<reference evidence="3" key="1">
    <citation type="journal article" date="2019" name="Int. J. Syst. Evol. Microbiol.">
        <title>The Global Catalogue of Microorganisms (GCM) 10K type strain sequencing project: providing services to taxonomists for standard genome sequencing and annotation.</title>
        <authorList>
            <consortium name="The Broad Institute Genomics Platform"/>
            <consortium name="The Broad Institute Genome Sequencing Center for Infectious Disease"/>
            <person name="Wu L."/>
            <person name="Ma J."/>
        </authorList>
    </citation>
    <scope>NUCLEOTIDE SEQUENCE [LARGE SCALE GENOMIC DNA]</scope>
    <source>
        <strain evidence="3">IBRC-M 10908</strain>
    </source>
</reference>
<comment type="caution">
    <text evidence="2">The sequence shown here is derived from an EMBL/GenBank/DDBJ whole genome shotgun (WGS) entry which is preliminary data.</text>
</comment>
<accession>A0ABV8U2Y2</accession>
<dbReference type="Proteomes" id="UP001595823">
    <property type="component" value="Unassembled WGS sequence"/>
</dbReference>
<proteinExistence type="predicted"/>
<feature type="region of interest" description="Disordered" evidence="1">
    <location>
        <begin position="316"/>
        <end position="345"/>
    </location>
</feature>
<protein>
    <submittedName>
        <fullName evidence="2">Uncharacterized protein</fullName>
    </submittedName>
</protein>
<gene>
    <name evidence="2" type="ORF">ACFPET_19370</name>
</gene>
<evidence type="ECO:0000256" key="1">
    <source>
        <dbReference type="SAM" id="MobiDB-lite"/>
    </source>
</evidence>
<evidence type="ECO:0000313" key="3">
    <source>
        <dbReference type="Proteomes" id="UP001595823"/>
    </source>
</evidence>
<keyword evidence="3" id="KW-1185">Reference proteome</keyword>
<dbReference type="EMBL" id="JBHSDK010000028">
    <property type="protein sequence ID" value="MFC4337362.1"/>
    <property type="molecule type" value="Genomic_DNA"/>
</dbReference>
<sequence>MGGHGDRESEDGRYRPDEFLHDIFITSDDLIRGKTFIEHFLLTRRDLSDEEVGLARSWEGGAVVQVFDNLGVDGATLHLKGVADELEYDAEVTMGAEAAESFAGCPYLFARLLPVGGLWVLSGTQLRFEESDAQAALRWAADWATRFPSTVFRNPEFLAKGWDKQKEDSAEFTAYFGSDTVVFPVGEAADRIREFWLHRHGAALGEKFLRDSGFDLSAHDLTGVETVGLMYDELDGLRLLYDYGRLLDVFAEPRLVRRHEGRRVVESYLKDDETGPVPLRRAAERNPDHADIVFAHILKRKDFSWARDGEKLLERHMPESFRTPPLPRQLPLPRRLAEAFSSSQE</sequence>
<evidence type="ECO:0000313" key="2">
    <source>
        <dbReference type="EMBL" id="MFC4337362.1"/>
    </source>
</evidence>
<organism evidence="2 3">
    <name type="scientific">Salininema proteolyticum</name>
    <dbReference type="NCBI Taxonomy" id="1607685"/>
    <lineage>
        <taxon>Bacteria</taxon>
        <taxon>Bacillati</taxon>
        <taxon>Actinomycetota</taxon>
        <taxon>Actinomycetes</taxon>
        <taxon>Glycomycetales</taxon>
        <taxon>Glycomycetaceae</taxon>
        <taxon>Salininema</taxon>
    </lineage>
</organism>